<evidence type="ECO:0000313" key="2">
    <source>
        <dbReference type="EMBL" id="OWP04605.1"/>
    </source>
</evidence>
<dbReference type="AlphaFoldDB" id="A0A218ZBE5"/>
<reference evidence="2 3" key="1">
    <citation type="submission" date="2017-04" db="EMBL/GenBank/DDBJ databases">
        <title>Draft genome sequence of Marssonina coronaria NL1: causal agent of apple blotch.</title>
        <authorList>
            <person name="Cheng Q."/>
        </authorList>
    </citation>
    <scope>NUCLEOTIDE SEQUENCE [LARGE SCALE GENOMIC DNA]</scope>
    <source>
        <strain evidence="2 3">NL1</strain>
    </source>
</reference>
<sequence>MLEIDFSYPVQKRKIHRVNAYPEIQLVSLIVIATKLAHPFDDILRVPESYSDPTAVKIDWGKWMKATTSESPEGFVKGEEIRAQDSDVWNMNADKLDDYMDWYQNTWIDDRNPKISEQILQLFPLDDVPRETAREDIESERRLASLKNVQRSLLWQNPQPISEDEDSEQFRRAGELYKRYRTEEELPKQAKAFFDLAGKPRGLEYL</sequence>
<keyword evidence="2" id="KW-0687">Ribonucleoprotein</keyword>
<dbReference type="EMBL" id="MZNU01000099">
    <property type="protein sequence ID" value="OWP04605.1"/>
    <property type="molecule type" value="Genomic_DNA"/>
</dbReference>
<feature type="domain" description="Rrn7/TAF1B C-terminal cyclin" evidence="1">
    <location>
        <begin position="2"/>
        <end position="107"/>
    </location>
</feature>
<dbReference type="Pfam" id="PF20645">
    <property type="entry name" value="Rrn7_cyclin_C"/>
    <property type="match status" value="1"/>
</dbReference>
<keyword evidence="3" id="KW-1185">Reference proteome</keyword>
<accession>A0A218ZBE5</accession>
<organism evidence="2 3">
    <name type="scientific">Diplocarpon coronariae</name>
    <dbReference type="NCBI Taxonomy" id="2795749"/>
    <lineage>
        <taxon>Eukaryota</taxon>
        <taxon>Fungi</taxon>
        <taxon>Dikarya</taxon>
        <taxon>Ascomycota</taxon>
        <taxon>Pezizomycotina</taxon>
        <taxon>Leotiomycetes</taxon>
        <taxon>Helotiales</taxon>
        <taxon>Drepanopezizaceae</taxon>
        <taxon>Diplocarpon</taxon>
    </lineage>
</organism>
<protein>
    <submittedName>
        <fullName evidence="2">60S ribosomal protein L</fullName>
    </submittedName>
</protein>
<proteinExistence type="predicted"/>
<dbReference type="OrthoDB" id="428577at2759"/>
<evidence type="ECO:0000259" key="1">
    <source>
        <dbReference type="Pfam" id="PF20645"/>
    </source>
</evidence>
<gene>
    <name evidence="2" type="ORF">B2J93_4884</name>
</gene>
<name>A0A218ZBE5_9HELO</name>
<dbReference type="STRING" id="503106.A0A218ZBE5"/>
<comment type="caution">
    <text evidence="2">The sequence shown here is derived from an EMBL/GenBank/DDBJ whole genome shotgun (WGS) entry which is preliminary data.</text>
</comment>
<dbReference type="Proteomes" id="UP000242519">
    <property type="component" value="Unassembled WGS sequence"/>
</dbReference>
<dbReference type="InterPro" id="IPR048538">
    <property type="entry name" value="Rrn7_cyclin_C"/>
</dbReference>
<keyword evidence="2" id="KW-0689">Ribosomal protein</keyword>
<dbReference type="GO" id="GO:0005840">
    <property type="term" value="C:ribosome"/>
    <property type="evidence" value="ECO:0007669"/>
    <property type="project" value="UniProtKB-KW"/>
</dbReference>
<dbReference type="InParanoid" id="A0A218ZBE5"/>
<evidence type="ECO:0000313" key="3">
    <source>
        <dbReference type="Proteomes" id="UP000242519"/>
    </source>
</evidence>